<dbReference type="AlphaFoldDB" id="A0A1T5MUX2"/>
<reference evidence="5 6" key="1">
    <citation type="submission" date="2017-02" db="EMBL/GenBank/DDBJ databases">
        <authorList>
            <person name="Peterson S.W."/>
        </authorList>
    </citation>
    <scope>NUCLEOTIDE SEQUENCE [LARGE SCALE GENOMIC DNA]</scope>
    <source>
        <strain evidence="5 6">M1</strain>
    </source>
</reference>
<organism evidence="5 6">
    <name type="scientific">Maledivibacter halophilus</name>
    <dbReference type="NCBI Taxonomy" id="36842"/>
    <lineage>
        <taxon>Bacteria</taxon>
        <taxon>Bacillati</taxon>
        <taxon>Bacillota</taxon>
        <taxon>Clostridia</taxon>
        <taxon>Peptostreptococcales</taxon>
        <taxon>Caminicellaceae</taxon>
        <taxon>Maledivibacter</taxon>
    </lineage>
</organism>
<keyword evidence="2" id="KW-0238">DNA-binding</keyword>
<evidence type="ECO:0000313" key="5">
    <source>
        <dbReference type="EMBL" id="SKC91793.1"/>
    </source>
</evidence>
<dbReference type="STRING" id="36842.SAMN02194393_05378"/>
<sequence>MRKLINIFKILADETRIRILVLLYHKKLCVCQMQGVMKESQPKISKHLAKLRNMGFVKDKREEKFIFYYLDRDNEILVSVLENILSNIDDYPKLKEDLIRISNTDNYIKEKINNSK</sequence>
<gene>
    <name evidence="5" type="ORF">SAMN02194393_05378</name>
</gene>
<protein>
    <submittedName>
        <fullName evidence="5">Transcriptional regulator, ArsR family</fullName>
    </submittedName>
</protein>
<keyword evidence="6" id="KW-1185">Reference proteome</keyword>
<dbReference type="OrthoDB" id="9798835at2"/>
<evidence type="ECO:0000256" key="1">
    <source>
        <dbReference type="ARBA" id="ARBA00023015"/>
    </source>
</evidence>
<evidence type="ECO:0000256" key="2">
    <source>
        <dbReference type="ARBA" id="ARBA00023125"/>
    </source>
</evidence>
<dbReference type="GO" id="GO:0003677">
    <property type="term" value="F:DNA binding"/>
    <property type="evidence" value="ECO:0007669"/>
    <property type="project" value="UniProtKB-KW"/>
</dbReference>
<dbReference type="SUPFAM" id="SSF46785">
    <property type="entry name" value="Winged helix' DNA-binding domain"/>
    <property type="match status" value="1"/>
</dbReference>
<dbReference type="Proteomes" id="UP000190285">
    <property type="component" value="Unassembled WGS sequence"/>
</dbReference>
<dbReference type="InterPro" id="IPR011991">
    <property type="entry name" value="ArsR-like_HTH"/>
</dbReference>
<dbReference type="PANTHER" id="PTHR33154:SF18">
    <property type="entry name" value="ARSENICAL RESISTANCE OPERON REPRESSOR"/>
    <property type="match status" value="1"/>
</dbReference>
<name>A0A1T5MUX2_9FIRM</name>
<dbReference type="PANTHER" id="PTHR33154">
    <property type="entry name" value="TRANSCRIPTIONAL REGULATOR, ARSR FAMILY"/>
    <property type="match status" value="1"/>
</dbReference>
<accession>A0A1T5MUX2</accession>
<dbReference type="Pfam" id="PF01022">
    <property type="entry name" value="HTH_5"/>
    <property type="match status" value="1"/>
</dbReference>
<proteinExistence type="predicted"/>
<dbReference type="PRINTS" id="PR00778">
    <property type="entry name" value="HTHARSR"/>
</dbReference>
<dbReference type="InterPro" id="IPR001845">
    <property type="entry name" value="HTH_ArsR_DNA-bd_dom"/>
</dbReference>
<dbReference type="InterPro" id="IPR036388">
    <property type="entry name" value="WH-like_DNA-bd_sf"/>
</dbReference>
<evidence type="ECO:0000259" key="4">
    <source>
        <dbReference type="PROSITE" id="PS50987"/>
    </source>
</evidence>
<keyword evidence="3" id="KW-0804">Transcription</keyword>
<dbReference type="EMBL" id="FUZT01000026">
    <property type="protein sequence ID" value="SKC91793.1"/>
    <property type="molecule type" value="Genomic_DNA"/>
</dbReference>
<dbReference type="InterPro" id="IPR051081">
    <property type="entry name" value="HTH_MetalResp_TranReg"/>
</dbReference>
<evidence type="ECO:0000256" key="3">
    <source>
        <dbReference type="ARBA" id="ARBA00023163"/>
    </source>
</evidence>
<dbReference type="PROSITE" id="PS50987">
    <property type="entry name" value="HTH_ARSR_2"/>
    <property type="match status" value="1"/>
</dbReference>
<dbReference type="NCBIfam" id="NF033788">
    <property type="entry name" value="HTH_metalloreg"/>
    <property type="match status" value="1"/>
</dbReference>
<dbReference type="GO" id="GO:0003700">
    <property type="term" value="F:DNA-binding transcription factor activity"/>
    <property type="evidence" value="ECO:0007669"/>
    <property type="project" value="InterPro"/>
</dbReference>
<feature type="domain" description="HTH arsR-type" evidence="4">
    <location>
        <begin position="1"/>
        <end position="92"/>
    </location>
</feature>
<keyword evidence="1" id="KW-0805">Transcription regulation</keyword>
<dbReference type="Gene3D" id="1.10.10.10">
    <property type="entry name" value="Winged helix-like DNA-binding domain superfamily/Winged helix DNA-binding domain"/>
    <property type="match status" value="1"/>
</dbReference>
<dbReference type="CDD" id="cd00090">
    <property type="entry name" value="HTH_ARSR"/>
    <property type="match status" value="1"/>
</dbReference>
<dbReference type="InterPro" id="IPR036390">
    <property type="entry name" value="WH_DNA-bd_sf"/>
</dbReference>
<dbReference type="RefSeq" id="WP_079495943.1">
    <property type="nucleotide sequence ID" value="NZ_FUZT01000026.1"/>
</dbReference>
<evidence type="ECO:0000313" key="6">
    <source>
        <dbReference type="Proteomes" id="UP000190285"/>
    </source>
</evidence>
<dbReference type="SMART" id="SM00418">
    <property type="entry name" value="HTH_ARSR"/>
    <property type="match status" value="1"/>
</dbReference>